<keyword evidence="3" id="KW-1185">Reference proteome</keyword>
<dbReference type="OrthoDB" id="6501018at2759"/>
<dbReference type="Pfam" id="PF08368">
    <property type="entry name" value="FAST_2"/>
    <property type="match status" value="1"/>
</dbReference>
<dbReference type="InterPro" id="IPR013584">
    <property type="entry name" value="RAP"/>
</dbReference>
<dbReference type="InterPro" id="IPR013579">
    <property type="entry name" value="FAST_2"/>
</dbReference>
<sequence>MKDVIHHHCRTSFKMGHQPDEKLYCSGTNYTQKAKSGVIDAESHRRITQAKDVSSLVTPALSNLSVPVITLFLQKLAELNSVNEFKIQVGRYLTNDPYFVEIKKVLHSKAIHMETVDLLRNLESLLALVESEDFIIESLETQVTFVMKNMPMRHLLKVLTMYELKEKNSRQKKLNADAISWLDKRWLDISNPKDIVSFMYFAQRQFNGNSTGSDIYEKLELRALDLIERMSSLDLYRVLYQQAKSGRRNASLKRSIVYHLNNNTLPLSDVQIMNLLYSCCRLSIYDETLLDKISEKLLYTDISTSKVRTSIIVSLGLLKWRHVELLELLGKQISMPEGTANEIAAMIVTCGAVNYMPSAVDDNLGSLLNRVEHIRHEQPKLWLDVVWSLCVLEKANAITASTVLDKEFHALLQEHDVVKLMTIQSKLKDVNNCAMGELTDYEGPYLKDNNNINNSHSQSKARPSNLALFVLSDLRHIVPSEKYFNWNTSSSRGYHIDIELIVDSEGRPLKLEDHESSIQGDQDQAMQEGQNVFRLAVKVLDFSDMTLKVVVPNGLNALSIRQLTNEGYTMVEVPFFEYSKLTTTLSRVQYLQGKIHAAVSS</sequence>
<proteinExistence type="predicted"/>
<dbReference type="Pfam" id="PF06743">
    <property type="entry name" value="FAST_1"/>
    <property type="match status" value="1"/>
</dbReference>
<evidence type="ECO:0000313" key="3">
    <source>
        <dbReference type="Proteomes" id="UP000749559"/>
    </source>
</evidence>
<evidence type="ECO:0000259" key="1">
    <source>
        <dbReference type="SMART" id="SM00952"/>
    </source>
</evidence>
<evidence type="ECO:0000313" key="2">
    <source>
        <dbReference type="EMBL" id="CAH1776018.1"/>
    </source>
</evidence>
<dbReference type="AlphaFoldDB" id="A0A8S4N4F9"/>
<dbReference type="SMART" id="SM00952">
    <property type="entry name" value="RAP"/>
    <property type="match status" value="1"/>
</dbReference>
<protein>
    <recommendedName>
        <fullName evidence="1">RAP domain-containing protein</fullName>
    </recommendedName>
</protein>
<dbReference type="InterPro" id="IPR010622">
    <property type="entry name" value="FAST_Leu-rich"/>
</dbReference>
<organism evidence="2 3">
    <name type="scientific">Owenia fusiformis</name>
    <name type="common">Polychaete worm</name>
    <dbReference type="NCBI Taxonomy" id="6347"/>
    <lineage>
        <taxon>Eukaryota</taxon>
        <taxon>Metazoa</taxon>
        <taxon>Spiralia</taxon>
        <taxon>Lophotrochozoa</taxon>
        <taxon>Annelida</taxon>
        <taxon>Polychaeta</taxon>
        <taxon>Sedentaria</taxon>
        <taxon>Canalipalpata</taxon>
        <taxon>Sabellida</taxon>
        <taxon>Oweniida</taxon>
        <taxon>Oweniidae</taxon>
        <taxon>Owenia</taxon>
    </lineage>
</organism>
<name>A0A8S4N4F9_OWEFU</name>
<dbReference type="GO" id="GO:0044528">
    <property type="term" value="P:regulation of mitochondrial mRNA stability"/>
    <property type="evidence" value="ECO:0007669"/>
    <property type="project" value="InterPro"/>
</dbReference>
<feature type="domain" description="RAP" evidence="1">
    <location>
        <begin position="537"/>
        <end position="594"/>
    </location>
</feature>
<dbReference type="EMBL" id="CAIIXF020000001">
    <property type="protein sequence ID" value="CAH1776018.1"/>
    <property type="molecule type" value="Genomic_DNA"/>
</dbReference>
<accession>A0A8S4N4F9</accession>
<reference evidence="2" key="1">
    <citation type="submission" date="2022-03" db="EMBL/GenBank/DDBJ databases">
        <authorList>
            <person name="Martin C."/>
        </authorList>
    </citation>
    <scope>NUCLEOTIDE SEQUENCE</scope>
</reference>
<dbReference type="Proteomes" id="UP000749559">
    <property type="component" value="Unassembled WGS sequence"/>
</dbReference>
<gene>
    <name evidence="2" type="ORF">OFUS_LOCUS3244</name>
</gene>
<comment type="caution">
    <text evidence="2">The sequence shown here is derived from an EMBL/GenBank/DDBJ whole genome shotgun (WGS) entry which is preliminary data.</text>
</comment>